<evidence type="ECO:0000313" key="2">
    <source>
        <dbReference type="EMBL" id="QDP41091.1"/>
    </source>
</evidence>
<keyword evidence="1" id="KW-0472">Membrane</keyword>
<dbReference type="EMBL" id="CP041666">
    <property type="protein sequence ID" value="QDP41091.1"/>
    <property type="molecule type" value="Genomic_DNA"/>
</dbReference>
<keyword evidence="1" id="KW-1133">Transmembrane helix</keyword>
<evidence type="ECO:0000313" key="3">
    <source>
        <dbReference type="Proteomes" id="UP000315215"/>
    </source>
</evidence>
<organism evidence="2 3">
    <name type="scientific">Radiobacillus deserti</name>
    <dbReference type="NCBI Taxonomy" id="2594883"/>
    <lineage>
        <taxon>Bacteria</taxon>
        <taxon>Bacillati</taxon>
        <taxon>Bacillota</taxon>
        <taxon>Bacilli</taxon>
        <taxon>Bacillales</taxon>
        <taxon>Bacillaceae</taxon>
        <taxon>Radiobacillus</taxon>
    </lineage>
</organism>
<feature type="transmembrane region" description="Helical" evidence="1">
    <location>
        <begin position="7"/>
        <end position="26"/>
    </location>
</feature>
<dbReference type="KEGG" id="aqt:FN924_13355"/>
<keyword evidence="1" id="KW-0812">Transmembrane</keyword>
<name>A0A516KI90_9BACI</name>
<dbReference type="RefSeq" id="WP_143895285.1">
    <property type="nucleotide sequence ID" value="NZ_CP041666.1"/>
</dbReference>
<proteinExistence type="predicted"/>
<sequence>MKKIIRSLLIFGLSTIIAILLFDILFDQSFNIKIENKTTQKIEGLRLTFTHAAEDIPVPVIQPGDTITLALKPNEHIPSSFSESSLTLSYQDADLEVQEETIIGYLEKGYTGKADITIKRVNSEGELELDIASKTNLY</sequence>
<protein>
    <submittedName>
        <fullName evidence="2">Uncharacterized protein</fullName>
    </submittedName>
</protein>
<evidence type="ECO:0000256" key="1">
    <source>
        <dbReference type="SAM" id="Phobius"/>
    </source>
</evidence>
<gene>
    <name evidence="2" type="ORF">FN924_13355</name>
</gene>
<dbReference type="AlphaFoldDB" id="A0A516KI90"/>
<keyword evidence="3" id="KW-1185">Reference proteome</keyword>
<dbReference type="OrthoDB" id="1957425at2"/>
<dbReference type="Proteomes" id="UP000315215">
    <property type="component" value="Chromosome"/>
</dbReference>
<reference evidence="2 3" key="1">
    <citation type="submission" date="2019-07" db="EMBL/GenBank/DDBJ databases">
        <authorList>
            <person name="Li J."/>
        </authorList>
    </citation>
    <scope>NUCLEOTIDE SEQUENCE [LARGE SCALE GENOMIC DNA]</scope>
    <source>
        <strain evidence="2 3">TKL69</strain>
    </source>
</reference>
<accession>A0A516KI90</accession>